<dbReference type="InterPro" id="IPR053135">
    <property type="entry name" value="AKR2_Oxidoreductase"/>
</dbReference>
<dbReference type="Pfam" id="PF00248">
    <property type="entry name" value="Aldo_ket_red"/>
    <property type="match status" value="1"/>
</dbReference>
<dbReference type="PANTHER" id="PTHR43312:SF1">
    <property type="entry name" value="NADP-DEPENDENT OXIDOREDUCTASE DOMAIN-CONTAINING PROTEIN"/>
    <property type="match status" value="1"/>
</dbReference>
<accession>A0A2H0W951</accession>
<dbReference type="InterPro" id="IPR036812">
    <property type="entry name" value="NAD(P)_OxRdtase_dom_sf"/>
</dbReference>
<dbReference type="InterPro" id="IPR023210">
    <property type="entry name" value="NADP_OxRdtase_dom"/>
</dbReference>
<organism evidence="2 3">
    <name type="scientific">Candidatus Beckwithbacteria bacterium CG10_big_fil_rev_8_21_14_0_10_34_10</name>
    <dbReference type="NCBI Taxonomy" id="1974495"/>
    <lineage>
        <taxon>Bacteria</taxon>
        <taxon>Candidatus Beckwithiibacteriota</taxon>
    </lineage>
</organism>
<dbReference type="AlphaFoldDB" id="A0A2H0W951"/>
<evidence type="ECO:0000313" key="3">
    <source>
        <dbReference type="Proteomes" id="UP000230093"/>
    </source>
</evidence>
<dbReference type="SUPFAM" id="SSF51430">
    <property type="entry name" value="NAD(P)-linked oxidoreductase"/>
    <property type="match status" value="1"/>
</dbReference>
<dbReference type="CDD" id="cd19097">
    <property type="entry name" value="AKR_unchar"/>
    <property type="match status" value="1"/>
</dbReference>
<comment type="caution">
    <text evidence="2">The sequence shown here is derived from an EMBL/GenBank/DDBJ whole genome shotgun (WGS) entry which is preliminary data.</text>
</comment>
<gene>
    <name evidence="2" type="ORF">COT75_03005</name>
</gene>
<name>A0A2H0W951_9BACT</name>
<reference evidence="3" key="1">
    <citation type="submission" date="2017-09" db="EMBL/GenBank/DDBJ databases">
        <title>Depth-based differentiation of microbial function through sediment-hosted aquifers and enrichment of novel symbionts in the deep terrestrial subsurface.</title>
        <authorList>
            <person name="Probst A.J."/>
            <person name="Ladd B."/>
            <person name="Jarett J.K."/>
            <person name="Geller-Mcgrath D.E."/>
            <person name="Sieber C.M.K."/>
            <person name="Emerson J.B."/>
            <person name="Anantharaman K."/>
            <person name="Thomas B.C."/>
            <person name="Malmstrom R."/>
            <person name="Stieglmeier M."/>
            <person name="Klingl A."/>
            <person name="Woyke T."/>
            <person name="Ryan C.M."/>
            <person name="Banfield J.F."/>
        </authorList>
    </citation>
    <scope>NUCLEOTIDE SEQUENCE [LARGE SCALE GENOMIC DNA]</scope>
</reference>
<feature type="domain" description="NADP-dependent oxidoreductase" evidence="1">
    <location>
        <begin position="4"/>
        <end position="259"/>
    </location>
</feature>
<evidence type="ECO:0000259" key="1">
    <source>
        <dbReference type="Pfam" id="PF00248"/>
    </source>
</evidence>
<evidence type="ECO:0000313" key="2">
    <source>
        <dbReference type="EMBL" id="PIS09204.1"/>
    </source>
</evidence>
<dbReference type="EMBL" id="PEZT01000016">
    <property type="protein sequence ID" value="PIS09204.1"/>
    <property type="molecule type" value="Genomic_DNA"/>
</dbReference>
<dbReference type="PANTHER" id="PTHR43312">
    <property type="entry name" value="D-THREO-ALDOSE 1-DEHYDROGENASE"/>
    <property type="match status" value="1"/>
</dbReference>
<dbReference type="Gene3D" id="3.20.20.100">
    <property type="entry name" value="NADP-dependent oxidoreductase domain"/>
    <property type="match status" value="1"/>
</dbReference>
<dbReference type="Proteomes" id="UP000230093">
    <property type="component" value="Unassembled WGS sequence"/>
</dbReference>
<protein>
    <submittedName>
        <fullName evidence="2">Aldo/keto reductase</fullName>
    </submittedName>
</protein>
<sequence length="287" mass="33357">MITKIILGTAQFGLDYGVNNKKGRILKKEVFEILNYAWKNKVRILDTALTYGESEKIIGKFIKKKRVPFKIISKLPKANSKTAGGFFSESLARLGQDKIYGYLVHNFKSFLKNNLIWDTLEKLKAKGRIKKIGFSLYYPQELKYLLKHNFNFDIVQFPYNIFDQRFAPHLSLLKKRNIEIHVRSVFLQGLMFKKPGGLSPQFKEIRPKLEFLNKVAQDLNISMAALCLNFVVLNKNVDKIIIGVNNLDNLKENIKALKYRNRVKKIYNNLLSLKDSDEKIILPLNWN</sequence>
<proteinExistence type="predicted"/>